<dbReference type="GO" id="GO:0005737">
    <property type="term" value="C:cytoplasm"/>
    <property type="evidence" value="ECO:0007669"/>
    <property type="project" value="TreeGrafter"/>
</dbReference>
<dbReference type="InterPro" id="IPR029787">
    <property type="entry name" value="Nucleotide_cyclase"/>
</dbReference>
<feature type="domain" description="Orc1-like AAA ATPase" evidence="4">
    <location>
        <begin position="475"/>
        <end position="615"/>
    </location>
</feature>
<reference evidence="5" key="1">
    <citation type="submission" date="2021-01" db="EMBL/GenBank/DDBJ databases">
        <authorList>
            <person name="Corre E."/>
            <person name="Pelletier E."/>
            <person name="Niang G."/>
            <person name="Scheremetjew M."/>
            <person name="Finn R."/>
            <person name="Kale V."/>
            <person name="Holt S."/>
            <person name="Cochrane G."/>
            <person name="Meng A."/>
            <person name="Brown T."/>
            <person name="Cohen L."/>
        </authorList>
    </citation>
    <scope>NUCLEOTIDE SEQUENCE</scope>
    <source>
        <strain evidence="5">WS</strain>
    </source>
</reference>
<accession>A0A7S1KL73</accession>
<dbReference type="PANTHER" id="PTHR16305:SF28">
    <property type="entry name" value="GUANYLATE CYCLASE DOMAIN-CONTAINING PROTEIN"/>
    <property type="match status" value="1"/>
</dbReference>
<feature type="region of interest" description="Disordered" evidence="3">
    <location>
        <begin position="1191"/>
        <end position="1306"/>
    </location>
</feature>
<dbReference type="SUPFAM" id="SSF52540">
    <property type="entry name" value="P-loop containing nucleoside triphosphate hydrolases"/>
    <property type="match status" value="1"/>
</dbReference>
<dbReference type="PANTHER" id="PTHR16305">
    <property type="entry name" value="TESTICULAR SOLUBLE ADENYLYL CYCLASE"/>
    <property type="match status" value="1"/>
</dbReference>
<feature type="region of interest" description="Disordered" evidence="3">
    <location>
        <begin position="1144"/>
        <end position="1164"/>
    </location>
</feature>
<feature type="region of interest" description="Disordered" evidence="3">
    <location>
        <begin position="913"/>
        <end position="988"/>
    </location>
</feature>
<evidence type="ECO:0000256" key="3">
    <source>
        <dbReference type="SAM" id="MobiDB-lite"/>
    </source>
</evidence>
<feature type="region of interest" description="Disordered" evidence="3">
    <location>
        <begin position="1089"/>
        <end position="1125"/>
    </location>
</feature>
<feature type="compositionally biased region" description="Polar residues" evidence="3">
    <location>
        <begin position="945"/>
        <end position="958"/>
    </location>
</feature>
<dbReference type="GO" id="GO:0005524">
    <property type="term" value="F:ATP binding"/>
    <property type="evidence" value="ECO:0007669"/>
    <property type="project" value="UniProtKB-KW"/>
</dbReference>
<dbReference type="InterPro" id="IPR041664">
    <property type="entry name" value="AAA_16"/>
</dbReference>
<sequence>MTQARHSSTDLITLFFTESYTIQFNPASQSFFYNTLAHPTADAASSLNGLPNGHYHDSENQASSSRSARNAATLASEKPQTTHFSSQSPTGSGTSASKSSQNHVQQSHRSLSAALFPLYNSYFTQKLLEQKSLNMAHFVDGGYQFKLSHCTQNMMGEWWRNDVSDSGMFASGERRPQANVNDSTVDQNVTERSQNHPATTCPNSLHHLLNNEAFRSHLHSHVAFKMDLLLELAKKIMMIHSKYCLFLNLDRRLVWIGDAESKGSEPTSLTNFRIFFLDYSRTAPYSKRRCFSPQRYIINSPKMTYYCLKEMDHVSVTDDIYALGCLFLEICADVDLSQMYPTKNMRKQWHSNAQLDNSLMQALEQNGNPPELIALILKMMGKNQFSQSSGAAYKSMLRVLRALKLIRRMHVDKALHRIPSALLQKDDLPLDHIISIPYRFFGREQEIDALCKMMDAAQEELANGNHHKSSLSSTRNTSHLFLITGAPGSGKSALVRACALVKRCHIIFANSTFHCEEHDSEGFPFAAIHRLMESLVSHPDSTLSQEDLPVLDRNRLDTYKSTPYATEFVKQYVDAVLDFFHLFCTSPKRLVLFVDQLENMDHESVKLLLNMLLSNDLSFLLVATCNSANIAQESPKRTNGVESNNRLGAREFLSKLTELRFPTTAKELQPLSEENITDLISECTALPRTRAMDALHEFVLEESMGNPLAAHEIILLMKQRRLLRFSKTTFRWEHAEQKNGKAKHNAMHTASVCVKESLSKSAPLLRFILSTAANIGPEFSLHEFHNVYNMKPTVYHTRADLHQAVREGFLTEYALKGHQFNYCFNHDTYFRCCLTIFSASQRELLQKRLLEALDSDKNIGPGHLSKEMDVPIVLSGKMTPATQQEENQPMQIANIECGQPSVESHNNFASIPSHETLSKEPHPIDSPQKAHSPAALPIAPDSPSMLLNTSVQSMTLGTPQKPLPPSSPDHNLVHVSSPPPKEERYSRKKHLSIEVAADSSSLYSRALKNAASEDNSFTRSLSPSVEDEDHMKLNILFASEESLTGTPSTARSRRAIVTPPHPASPIAEDRKYDRKRVLSVDLDSNSLEENLRLSDEDDDSSSESSVDSNFTQSWGSQIVEESPKKRSLFSSPLNFVRNRSHSIAVPLKNPTKPKKTAEQEAEHGDMISIVVSDAAGKEVKRKPRSNSVFVHAPPAATQRQTDTVGRKRSNSGIVASSPFFPSPTEHVASVPSSPKIKITPNGALSTSTQSSPANSPRVDRKSPPPSRDGIPSLRASPRDDSTQIHSTPPQQNPRTNSLPRFGHSSDWNNQSVDTLDSVYEQKARTLPSTLLYQLGKKSIECESCVLHCTLLSIPSSYEIDPEQSFGYVNDFLNTVCPAIENNYGYIDRFQTSSVYGVFPPYKFDVTISSVNSAIEMMYNVRDLCIHSQIPMQIGVSIHMGNIKLGTIGYSSRVQASALGSPIEFSAVLNQLNKRLKSPIIITDQVYNVVIQLSDALDQVSFRQLGRFVIGQTGQGGAQDAPITLFELYDTDWNIPFPVHNTHDTSNSHMPSEVCSHHRFTQIYEDLFARRCFGACLQRVREEICNYPHDHLLRMLKEACKLYDTLELPTAWRGEIRIDHNGNVLPVGRPKVIVLDSPKKEEPISAPLTPSGVFSPQKRTQGQQVDLLSTPNHQEEPHEKNHLNIAHPRGGFYKMDHNVSTGSLFSLSSNMSDTNTLRQRRYKNEFRKVKQLLVEERTSREREHQEYVAHLEQMRAINKGCFPWLMHRFFHKRRSRRKIYGVSASLSKLEGGKSG</sequence>
<dbReference type="Gene3D" id="3.30.70.1230">
    <property type="entry name" value="Nucleotide cyclase"/>
    <property type="match status" value="1"/>
</dbReference>
<feature type="compositionally biased region" description="Polar residues" evidence="3">
    <location>
        <begin position="1242"/>
        <end position="1254"/>
    </location>
</feature>
<dbReference type="Pfam" id="PF13191">
    <property type="entry name" value="AAA_16"/>
    <property type="match status" value="1"/>
</dbReference>
<evidence type="ECO:0000256" key="1">
    <source>
        <dbReference type="ARBA" id="ARBA00022741"/>
    </source>
</evidence>
<keyword evidence="1" id="KW-0547">Nucleotide-binding</keyword>
<gene>
    <name evidence="5" type="ORF">PCOS0759_LOCUS628</name>
</gene>
<evidence type="ECO:0000256" key="2">
    <source>
        <dbReference type="ARBA" id="ARBA00022840"/>
    </source>
</evidence>
<dbReference type="InterPro" id="IPR027417">
    <property type="entry name" value="P-loop_NTPase"/>
</dbReference>
<feature type="compositionally biased region" description="Basic and acidic residues" evidence="3">
    <location>
        <begin position="1155"/>
        <end position="1164"/>
    </location>
</feature>
<feature type="region of interest" description="Disordered" evidence="3">
    <location>
        <begin position="1043"/>
        <end position="1070"/>
    </location>
</feature>
<feature type="compositionally biased region" description="Low complexity" evidence="3">
    <location>
        <begin position="62"/>
        <end position="76"/>
    </location>
</feature>
<name>A0A7S1KL73_9EUKA</name>
<feature type="region of interest" description="Disordered" evidence="3">
    <location>
        <begin position="47"/>
        <end position="106"/>
    </location>
</feature>
<feature type="compositionally biased region" description="Polar residues" evidence="3">
    <location>
        <begin position="1283"/>
        <end position="1298"/>
    </location>
</feature>
<dbReference type="EMBL" id="HBGD01000771">
    <property type="protein sequence ID" value="CAD9077396.1"/>
    <property type="molecule type" value="Transcribed_RNA"/>
</dbReference>
<proteinExistence type="predicted"/>
<organism evidence="5">
    <name type="scientific">Percolomonas cosmopolitus</name>
    <dbReference type="NCBI Taxonomy" id="63605"/>
    <lineage>
        <taxon>Eukaryota</taxon>
        <taxon>Discoba</taxon>
        <taxon>Heterolobosea</taxon>
        <taxon>Tetramitia</taxon>
        <taxon>Eutetramitia</taxon>
        <taxon>Percolomonadidae</taxon>
        <taxon>Percolomonas</taxon>
    </lineage>
</organism>
<dbReference type="SUPFAM" id="SSF55073">
    <property type="entry name" value="Nucleotide cyclase"/>
    <property type="match status" value="1"/>
</dbReference>
<protein>
    <recommendedName>
        <fullName evidence="4">Orc1-like AAA ATPase domain-containing protein</fullName>
    </recommendedName>
</protein>
<keyword evidence="2" id="KW-0067">ATP-binding</keyword>
<evidence type="ECO:0000259" key="4">
    <source>
        <dbReference type="Pfam" id="PF13191"/>
    </source>
</evidence>
<evidence type="ECO:0000313" key="5">
    <source>
        <dbReference type="EMBL" id="CAD9077396.1"/>
    </source>
</evidence>
<feature type="compositionally biased region" description="Polar residues" evidence="3">
    <location>
        <begin position="78"/>
        <end position="106"/>
    </location>
</feature>
<dbReference type="GO" id="GO:0004016">
    <property type="term" value="F:adenylate cyclase activity"/>
    <property type="evidence" value="ECO:0007669"/>
    <property type="project" value="TreeGrafter"/>
</dbReference>
<dbReference type="Gene3D" id="3.40.50.300">
    <property type="entry name" value="P-loop containing nucleotide triphosphate hydrolases"/>
    <property type="match status" value="1"/>
</dbReference>